<dbReference type="SUPFAM" id="SSF55729">
    <property type="entry name" value="Acyl-CoA N-acyltransferases (Nat)"/>
    <property type="match status" value="1"/>
</dbReference>
<evidence type="ECO:0000313" key="4">
    <source>
        <dbReference type="Proteomes" id="UP000220629"/>
    </source>
</evidence>
<evidence type="ECO:0000259" key="2">
    <source>
        <dbReference type="PROSITE" id="PS51186"/>
    </source>
</evidence>
<evidence type="ECO:0000313" key="3">
    <source>
        <dbReference type="EMBL" id="PEH37022.1"/>
    </source>
</evidence>
<dbReference type="InterPro" id="IPR000182">
    <property type="entry name" value="GNAT_dom"/>
</dbReference>
<dbReference type="Gene3D" id="3.40.630.30">
    <property type="match status" value="1"/>
</dbReference>
<dbReference type="GO" id="GO:0008080">
    <property type="term" value="F:N-acetyltransferase activity"/>
    <property type="evidence" value="ECO:0007669"/>
    <property type="project" value="InterPro"/>
</dbReference>
<dbReference type="EMBL" id="PDDY01000004">
    <property type="protein sequence ID" value="PEH37022.1"/>
    <property type="molecule type" value="Genomic_DNA"/>
</dbReference>
<dbReference type="PANTHER" id="PTHR13947:SF37">
    <property type="entry name" value="LD18367P"/>
    <property type="match status" value="1"/>
</dbReference>
<evidence type="ECO:0000256" key="1">
    <source>
        <dbReference type="ARBA" id="ARBA00022679"/>
    </source>
</evidence>
<dbReference type="Proteomes" id="UP000220629">
    <property type="component" value="Unassembled WGS sequence"/>
</dbReference>
<name>A0A2A7S0J6_BURGA</name>
<dbReference type="PROSITE" id="PS51186">
    <property type="entry name" value="GNAT"/>
    <property type="match status" value="1"/>
</dbReference>
<dbReference type="Pfam" id="PF00583">
    <property type="entry name" value="Acetyltransf_1"/>
    <property type="match status" value="1"/>
</dbReference>
<protein>
    <submittedName>
        <fullName evidence="3">GNAT family N-acetyltransferase</fullName>
    </submittedName>
</protein>
<proteinExistence type="predicted"/>
<dbReference type="InterPro" id="IPR050769">
    <property type="entry name" value="NAT_camello-type"/>
</dbReference>
<feature type="domain" description="N-acetyltransferase" evidence="2">
    <location>
        <begin position="13"/>
        <end position="173"/>
    </location>
</feature>
<dbReference type="InterPro" id="IPR016181">
    <property type="entry name" value="Acyl_CoA_acyltransferase"/>
</dbReference>
<comment type="caution">
    <text evidence="3">The sequence shown here is derived from an EMBL/GenBank/DDBJ whole genome shotgun (WGS) entry which is preliminary data.</text>
</comment>
<sequence>MSSSATPLPPAAPRIVAFEPAHAEPAVALILHVQNVEGGVGIPIEDQPDLLDIPAHYAATGGGFWVALDEADRVVGTIALQLKGQGIAVMKKFFVAAAWRGADRGCAARLFGTLLAHARQAGVSTIVLDTPAVSTRSHAFYRREGFVQIAAHDLPVKYDFPDRNSLFFRLDLAPR</sequence>
<organism evidence="3 4">
    <name type="scientific">Burkholderia gladioli</name>
    <name type="common">Pseudomonas marginata</name>
    <name type="synonym">Phytomonas marginata</name>
    <dbReference type="NCBI Taxonomy" id="28095"/>
    <lineage>
        <taxon>Bacteria</taxon>
        <taxon>Pseudomonadati</taxon>
        <taxon>Pseudomonadota</taxon>
        <taxon>Betaproteobacteria</taxon>
        <taxon>Burkholderiales</taxon>
        <taxon>Burkholderiaceae</taxon>
        <taxon>Burkholderia</taxon>
    </lineage>
</organism>
<gene>
    <name evidence="3" type="ORF">CRM94_20835</name>
</gene>
<accession>A0A2A7S0J6</accession>
<dbReference type="RefSeq" id="WP_098153625.1">
    <property type="nucleotide sequence ID" value="NZ_CP065595.1"/>
</dbReference>
<dbReference type="AlphaFoldDB" id="A0A2A7S0J6"/>
<keyword evidence="1 3" id="KW-0808">Transferase</keyword>
<dbReference type="PANTHER" id="PTHR13947">
    <property type="entry name" value="GNAT FAMILY N-ACETYLTRANSFERASE"/>
    <property type="match status" value="1"/>
</dbReference>
<reference evidence="4" key="1">
    <citation type="submission" date="2017-09" db="EMBL/GenBank/DDBJ databases">
        <title>FDA dAtabase for Regulatory Grade micrObial Sequences (FDA-ARGOS): Supporting development and validation of Infectious Disease Dx tests.</title>
        <authorList>
            <person name="Minogue T."/>
            <person name="Wolcott M."/>
            <person name="Wasieloski L."/>
            <person name="Aguilar W."/>
            <person name="Moore D."/>
            <person name="Tallon L."/>
            <person name="Sadzewicz L."/>
            <person name="Ott S."/>
            <person name="Zhao X."/>
            <person name="Nagaraj S."/>
            <person name="Vavikolanu K."/>
            <person name="Aluvathingal J."/>
            <person name="Nadendla S."/>
            <person name="Sichtig H."/>
        </authorList>
    </citation>
    <scope>NUCLEOTIDE SEQUENCE [LARGE SCALE GENOMIC DNA]</scope>
    <source>
        <strain evidence="4">FDAARGOS_390</strain>
    </source>
</reference>